<evidence type="ECO:0000256" key="5">
    <source>
        <dbReference type="ARBA" id="ARBA00013555"/>
    </source>
</evidence>
<dbReference type="InterPro" id="IPR044492">
    <property type="entry name" value="P_typ_ATPase_HD_dom"/>
</dbReference>
<evidence type="ECO:0000313" key="20">
    <source>
        <dbReference type="EMBL" id="MBI4924076.1"/>
    </source>
</evidence>
<dbReference type="SUPFAM" id="SSF56784">
    <property type="entry name" value="HAD-like"/>
    <property type="match status" value="1"/>
</dbReference>
<keyword evidence="9 18" id="KW-0812">Transmembrane</keyword>
<evidence type="ECO:0000313" key="21">
    <source>
        <dbReference type="Proteomes" id="UP000782610"/>
    </source>
</evidence>
<accession>A0A933L5L3</accession>
<keyword evidence="15 18" id="KW-0472">Membrane</keyword>
<comment type="function">
    <text evidence="1">Mediates magnesium influx to the cytosol.</text>
</comment>
<dbReference type="SFLD" id="SFLDF00027">
    <property type="entry name" value="p-type_atpase"/>
    <property type="match status" value="1"/>
</dbReference>
<evidence type="ECO:0000259" key="19">
    <source>
        <dbReference type="SMART" id="SM00831"/>
    </source>
</evidence>
<dbReference type="InterPro" id="IPR036412">
    <property type="entry name" value="HAD-like_sf"/>
</dbReference>
<dbReference type="InterPro" id="IPR059000">
    <property type="entry name" value="ATPase_P-type_domA"/>
</dbReference>
<dbReference type="Gene3D" id="1.20.1110.10">
    <property type="entry name" value="Calcium-transporting ATPase, transmembrane domain"/>
    <property type="match status" value="1"/>
</dbReference>
<comment type="catalytic activity">
    <reaction evidence="17">
        <text>Mg(2+)(out) + ATP + H2O = Mg(2+)(in) + ADP + phosphate + H(+)</text>
        <dbReference type="Rhea" id="RHEA:10260"/>
        <dbReference type="ChEBI" id="CHEBI:15377"/>
        <dbReference type="ChEBI" id="CHEBI:15378"/>
        <dbReference type="ChEBI" id="CHEBI:18420"/>
        <dbReference type="ChEBI" id="CHEBI:30616"/>
        <dbReference type="ChEBI" id="CHEBI:43474"/>
        <dbReference type="ChEBI" id="CHEBI:456216"/>
        <dbReference type="EC" id="7.2.2.14"/>
    </reaction>
</comment>
<evidence type="ECO:0000256" key="7">
    <source>
        <dbReference type="ARBA" id="ARBA00022519"/>
    </source>
</evidence>
<keyword evidence="6" id="KW-1003">Cell membrane</keyword>
<evidence type="ECO:0000256" key="10">
    <source>
        <dbReference type="ARBA" id="ARBA00022741"/>
    </source>
</evidence>
<evidence type="ECO:0000256" key="3">
    <source>
        <dbReference type="ARBA" id="ARBA00008746"/>
    </source>
</evidence>
<dbReference type="SMART" id="SM00831">
    <property type="entry name" value="Cation_ATPase_N"/>
    <property type="match status" value="1"/>
</dbReference>
<dbReference type="InterPro" id="IPR023298">
    <property type="entry name" value="ATPase_P-typ_TM_dom_sf"/>
</dbReference>
<protein>
    <recommendedName>
        <fullName evidence="5">Magnesium-transporting ATPase, P-type 1</fullName>
        <ecNumber evidence="4">7.2.2.14</ecNumber>
    </recommendedName>
    <alternativeName>
        <fullName evidence="16">Mg(2+) transport ATPase, P-type 1</fullName>
    </alternativeName>
</protein>
<dbReference type="NCBIfam" id="TIGR01524">
    <property type="entry name" value="ATPase-IIIB_Mg"/>
    <property type="match status" value="1"/>
</dbReference>
<dbReference type="Pfam" id="PF00689">
    <property type="entry name" value="Cation_ATPase_C"/>
    <property type="match status" value="1"/>
</dbReference>
<dbReference type="InterPro" id="IPR001757">
    <property type="entry name" value="P_typ_ATPase"/>
</dbReference>
<evidence type="ECO:0000256" key="12">
    <source>
        <dbReference type="ARBA" id="ARBA00022842"/>
    </source>
</evidence>
<reference evidence="20" key="1">
    <citation type="submission" date="2020-07" db="EMBL/GenBank/DDBJ databases">
        <title>Huge and variable diversity of episymbiotic CPR bacteria and DPANN archaea in groundwater ecosystems.</title>
        <authorList>
            <person name="He C.Y."/>
            <person name="Keren R."/>
            <person name="Whittaker M."/>
            <person name="Farag I.F."/>
            <person name="Doudna J."/>
            <person name="Cate J.H.D."/>
            <person name="Banfield J.F."/>
        </authorList>
    </citation>
    <scope>NUCLEOTIDE SEQUENCE</scope>
    <source>
        <strain evidence="20">NC_groundwater_1586_Pr3_B-0.1um_66_15</strain>
    </source>
</reference>
<evidence type="ECO:0000256" key="2">
    <source>
        <dbReference type="ARBA" id="ARBA00004429"/>
    </source>
</evidence>
<evidence type="ECO:0000256" key="8">
    <source>
        <dbReference type="ARBA" id="ARBA00022553"/>
    </source>
</evidence>
<evidence type="ECO:0000256" key="16">
    <source>
        <dbReference type="ARBA" id="ARBA00029806"/>
    </source>
</evidence>
<dbReference type="PRINTS" id="PR01836">
    <property type="entry name" value="MGATPASE"/>
</dbReference>
<evidence type="ECO:0000256" key="18">
    <source>
        <dbReference type="SAM" id="Phobius"/>
    </source>
</evidence>
<dbReference type="EC" id="7.2.2.14" evidence="4"/>
<dbReference type="SUPFAM" id="SSF81653">
    <property type="entry name" value="Calcium ATPase, transduction domain A"/>
    <property type="match status" value="1"/>
</dbReference>
<evidence type="ECO:0000256" key="4">
    <source>
        <dbReference type="ARBA" id="ARBA00012786"/>
    </source>
</evidence>
<feature type="transmembrane region" description="Helical" evidence="18">
    <location>
        <begin position="778"/>
        <end position="800"/>
    </location>
</feature>
<feature type="transmembrane region" description="Helical" evidence="18">
    <location>
        <begin position="812"/>
        <end position="831"/>
    </location>
</feature>
<keyword evidence="7" id="KW-0997">Cell inner membrane</keyword>
<comment type="subcellular location">
    <subcellularLocation>
        <location evidence="2">Cell inner membrane</location>
        <topology evidence="2">Multi-pass membrane protein</topology>
    </subcellularLocation>
</comment>
<dbReference type="SUPFAM" id="SSF81665">
    <property type="entry name" value="Calcium ATPase, transmembrane domain M"/>
    <property type="match status" value="1"/>
</dbReference>
<dbReference type="GO" id="GO:0005524">
    <property type="term" value="F:ATP binding"/>
    <property type="evidence" value="ECO:0007669"/>
    <property type="project" value="UniProtKB-KW"/>
</dbReference>
<feature type="transmembrane region" description="Helical" evidence="18">
    <location>
        <begin position="714"/>
        <end position="740"/>
    </location>
</feature>
<dbReference type="AlphaFoldDB" id="A0A933L5L3"/>
<dbReference type="PANTHER" id="PTHR42861">
    <property type="entry name" value="CALCIUM-TRANSPORTING ATPASE"/>
    <property type="match status" value="1"/>
</dbReference>
<dbReference type="SFLD" id="SFLDG00002">
    <property type="entry name" value="C1.7:_P-type_atpase_like"/>
    <property type="match status" value="1"/>
</dbReference>
<dbReference type="Pfam" id="PF00122">
    <property type="entry name" value="E1-E2_ATPase"/>
    <property type="match status" value="1"/>
</dbReference>
<dbReference type="InterPro" id="IPR006068">
    <property type="entry name" value="ATPase_P-typ_cation-transptr_C"/>
</dbReference>
<dbReference type="InterPro" id="IPR023214">
    <property type="entry name" value="HAD_sf"/>
</dbReference>
<dbReference type="Gene3D" id="3.40.1110.10">
    <property type="entry name" value="Calcium-transporting ATPase, cytoplasmic domain N"/>
    <property type="match status" value="1"/>
</dbReference>
<dbReference type="InterPro" id="IPR006415">
    <property type="entry name" value="P-type_ATPase_IIIB"/>
</dbReference>
<dbReference type="NCBIfam" id="TIGR01494">
    <property type="entry name" value="ATPase_P-type"/>
    <property type="match status" value="2"/>
</dbReference>
<dbReference type="GO" id="GO:0016887">
    <property type="term" value="F:ATP hydrolysis activity"/>
    <property type="evidence" value="ECO:0007669"/>
    <property type="project" value="InterPro"/>
</dbReference>
<feature type="transmembrane region" description="Helical" evidence="18">
    <location>
        <begin position="243"/>
        <end position="266"/>
    </location>
</feature>
<dbReference type="SFLD" id="SFLDS00003">
    <property type="entry name" value="Haloacid_Dehalogenase"/>
    <property type="match status" value="1"/>
</dbReference>
<keyword evidence="14 18" id="KW-1133">Transmembrane helix</keyword>
<dbReference type="InterPro" id="IPR018303">
    <property type="entry name" value="ATPase_P-typ_P_site"/>
</dbReference>
<evidence type="ECO:0000256" key="6">
    <source>
        <dbReference type="ARBA" id="ARBA00022475"/>
    </source>
</evidence>
<comment type="caution">
    <text evidence="20">The sequence shown here is derived from an EMBL/GenBank/DDBJ whole genome shotgun (WGS) entry which is preliminary data.</text>
</comment>
<dbReference type="Gene3D" id="3.40.50.1000">
    <property type="entry name" value="HAD superfamily/HAD-like"/>
    <property type="match status" value="1"/>
</dbReference>
<dbReference type="Pfam" id="PF00690">
    <property type="entry name" value="Cation_ATPase_N"/>
    <property type="match status" value="1"/>
</dbReference>
<keyword evidence="11" id="KW-0067">ATP-binding</keyword>
<organism evidence="20 21">
    <name type="scientific">Devosia nanyangense</name>
    <dbReference type="NCBI Taxonomy" id="1228055"/>
    <lineage>
        <taxon>Bacteria</taxon>
        <taxon>Pseudomonadati</taxon>
        <taxon>Pseudomonadota</taxon>
        <taxon>Alphaproteobacteria</taxon>
        <taxon>Hyphomicrobiales</taxon>
        <taxon>Devosiaceae</taxon>
        <taxon>Devosia</taxon>
    </lineage>
</organism>
<feature type="transmembrane region" description="Helical" evidence="18">
    <location>
        <begin position="87"/>
        <end position="103"/>
    </location>
</feature>
<dbReference type="InterPro" id="IPR023299">
    <property type="entry name" value="ATPase_P-typ_cyto_dom_N"/>
</dbReference>
<evidence type="ECO:0000256" key="1">
    <source>
        <dbReference type="ARBA" id="ARBA00003954"/>
    </source>
</evidence>
<name>A0A933L5L3_9HYPH</name>
<evidence type="ECO:0000256" key="11">
    <source>
        <dbReference type="ARBA" id="ARBA00022840"/>
    </source>
</evidence>
<feature type="transmembrane region" description="Helical" evidence="18">
    <location>
        <begin position="272"/>
        <end position="297"/>
    </location>
</feature>
<evidence type="ECO:0000256" key="14">
    <source>
        <dbReference type="ARBA" id="ARBA00022989"/>
    </source>
</evidence>
<dbReference type="EMBL" id="JACRAF010000068">
    <property type="protein sequence ID" value="MBI4924076.1"/>
    <property type="molecule type" value="Genomic_DNA"/>
</dbReference>
<gene>
    <name evidence="20" type="primary">mgtA</name>
    <name evidence="20" type="ORF">HY834_20265</name>
</gene>
<dbReference type="InterPro" id="IPR004014">
    <property type="entry name" value="ATPase_P-typ_cation-transptr_N"/>
</dbReference>
<proteinExistence type="inferred from homology"/>
<dbReference type="PROSITE" id="PS00154">
    <property type="entry name" value="ATPASE_E1_E2"/>
    <property type="match status" value="1"/>
</dbReference>
<feature type="domain" description="Cation-transporting P-type ATPase N-terminal" evidence="19">
    <location>
        <begin position="10"/>
        <end position="83"/>
    </location>
</feature>
<dbReference type="Pfam" id="PF00702">
    <property type="entry name" value="Hydrolase"/>
    <property type="match status" value="1"/>
</dbReference>
<evidence type="ECO:0000256" key="17">
    <source>
        <dbReference type="ARBA" id="ARBA00047295"/>
    </source>
</evidence>
<dbReference type="GO" id="GO:0015444">
    <property type="term" value="F:P-type magnesium transporter activity"/>
    <property type="evidence" value="ECO:0007669"/>
    <property type="project" value="UniProtKB-EC"/>
</dbReference>
<keyword evidence="8" id="KW-0597">Phosphoprotein</keyword>
<keyword evidence="12" id="KW-0460">Magnesium</keyword>
<keyword evidence="10" id="KW-0547">Nucleotide-binding</keyword>
<dbReference type="GO" id="GO:0005886">
    <property type="term" value="C:plasma membrane"/>
    <property type="evidence" value="ECO:0007669"/>
    <property type="project" value="UniProtKB-SubCell"/>
</dbReference>
<dbReference type="Proteomes" id="UP000782610">
    <property type="component" value="Unassembled WGS sequence"/>
</dbReference>
<comment type="similarity">
    <text evidence="3">Belongs to the cation transport ATPase (P-type) (TC 3.A.3) family. Type IIIB subfamily.</text>
</comment>
<keyword evidence="13" id="KW-1278">Translocase</keyword>
<evidence type="ECO:0000256" key="13">
    <source>
        <dbReference type="ARBA" id="ARBA00022967"/>
    </source>
</evidence>
<evidence type="ECO:0000256" key="9">
    <source>
        <dbReference type="ARBA" id="ARBA00022692"/>
    </source>
</evidence>
<dbReference type="Gene3D" id="2.70.150.10">
    <property type="entry name" value="Calcium-transporting ATPase, cytoplasmic transduction domain A"/>
    <property type="match status" value="1"/>
</dbReference>
<sequence length="861" mass="90304">MSAPAHSEPGGLHLTLAETWTALAASPAGLGSAEAAGRLRHYGPNRLGSDEGTHPIAILFRQFRSPMVLILLGAAGLSFALGETTEAIIVTIIVVASSGLGFYQEYRAGNAVAALRKRIGVASTVLRDGEKKSVPAAELVPGDIVLLAAGSLVQADAVLIEASAFQADEAALTGESFPLAKLAVARDAPIGDDNRVHMGTSVRSGEGTALVVETGSHTEFGKIAALVARLEPETSFARGIRRFGLLMTQIMLLMVTLVIVANVLLGRPVLDSLLFAAALAVGLTPELLPAIVTVTLAQGAKRLTGHGVLVRRLVAIENLGAMDVLCTDKTGTLTEGEVHLERALDAGAKASDETLEWAVVNAGLQTAMPNPLDTAILAAGSTIDLGRFRKRGEVPYDFDRRRLSVLVETGDGVTLVCKGSVASVLPVCSAVWVGTSDAPMTPARRAVEESRLAGWSGKGFRVLAVATRKMDGATACVPADETGLTLVGYLLFSDPLKADIHKTVAALEHNGIQLKILTGDNRYVAAHIAEAAGLAHLKLVTGEALHGLSDRSLAQVARRTDVFAEVTPDQKERIITALRRAGRTVGYLGDGINDAPALRAADIGISVDSAVDAAKAAADVVLLQRDLSVLLDGVIAGRTAFGNTIKYIAITISANLGNMISMAVASLFLPFLPLLATQILLNNALSDLPMLAISTDRVDAEVLASPRRWDFSALLRSMLAFGLLSSLFDGITFAVLLGVFHANEALFQTAWFVESLLTELAIVAVMRTHKSFFTSLPSSLLIGTSIAVAAVTLGLSYLPFTALIGFVPLPPMALAAVLAIVLVYVAASEFLKSRIGVLRLHPHRDAGLPAPVRTRPATGPR</sequence>
<evidence type="ECO:0000256" key="15">
    <source>
        <dbReference type="ARBA" id="ARBA00023136"/>
    </source>
</evidence>
<dbReference type="InterPro" id="IPR008250">
    <property type="entry name" value="ATPase_P-typ_transduc_dom_A_sf"/>
</dbReference>